<dbReference type="InterPro" id="IPR036942">
    <property type="entry name" value="Beta-barrel_TonB_sf"/>
</dbReference>
<dbReference type="Gene3D" id="2.60.40.1120">
    <property type="entry name" value="Carboxypeptidase-like, regulatory domain"/>
    <property type="match status" value="1"/>
</dbReference>
<dbReference type="AlphaFoldDB" id="A0A1I5LY91"/>
<comment type="similarity">
    <text evidence="8">Belongs to the TonB-dependent receptor family.</text>
</comment>
<accession>A0A1I5LY91</accession>
<sequence length="797" mass="89887">MKKIILLLVLFIFSEKSYSQEGRLQGYVKDSVTHEPLAKASIVVDYRKLLTSTVTDSSGKFSISLPIGNHVVVVRYLGYVPIRRLVYVGSNGANIQFGLQTTSSQLEEVVVTQKGFDRTVRQPILGVSQINIKTLRKLPSAFGEVDILRGLQMLPGVTSVGEAANGVNIRGGSTDQNLILLDDTPIFNPTHMFGLFAVVSPDAISGLDLYKGNVPARYGGRAVSVLDIATRNPDLEQFKLSGGVSFVASRLVADIPVVKNKLGILFSGRGAFNDFLLPLVTDRLSGIKAQFGDFTAKIFWRLNDKNTISAMGYYSKDFFQTSLLANLPNVSGTSTQYYHETSNAMIRWLKVINSRLDLQTTFIYAHYSPTIASPELNADNVVKLRSDLYQQQVKSSLNYQLENSKTEFGISSIDYRIEPGTLLPGNSTSINYITTPTEKAWELAAFLDEELNLSKKLVVSAGLRYSAFLNRGPGLVRNYTAGEERDEFSVIDSVRYGSGDIIKFYGGFEPRLGIRYSINENSSIKLGYNLMRQYLQVVTNTATPLPTSRWKTSDQFIKPQISNLISLGYYRSLRNNIYELSLEGYYRTTDHIIDYKPGADFLLQAYPETQLLQGKNLSYGIEAMISKKKGELTGWVNYTFSRSMNQVNEGRSITQQINGGQWYRANYDRPHSLNASMNIEVDKHNSFGFTFVYSTGRPFSVPEGFVESEGSIYPYYNNRNNERMPDYHRLDFSWNIYNPTLKNKRWQGHWAFTVYNIYARKNDYSVFFRTENGKTKAYALQIFAAPIISLSYNFVFR</sequence>
<protein>
    <submittedName>
        <fullName evidence="11">TonB-dependent Receptor Plug Domain</fullName>
    </submittedName>
</protein>
<keyword evidence="3 8" id="KW-1134">Transmembrane beta strand</keyword>
<dbReference type="InterPro" id="IPR037066">
    <property type="entry name" value="Plug_dom_sf"/>
</dbReference>
<dbReference type="PROSITE" id="PS52016">
    <property type="entry name" value="TONB_DEPENDENT_REC_3"/>
    <property type="match status" value="1"/>
</dbReference>
<dbReference type="RefSeq" id="WP_092010304.1">
    <property type="nucleotide sequence ID" value="NZ_FOXH01000001.1"/>
</dbReference>
<dbReference type="Proteomes" id="UP000199306">
    <property type="component" value="Unassembled WGS sequence"/>
</dbReference>
<dbReference type="Pfam" id="PF13715">
    <property type="entry name" value="CarbopepD_reg_2"/>
    <property type="match status" value="1"/>
</dbReference>
<dbReference type="GO" id="GO:0009279">
    <property type="term" value="C:cell outer membrane"/>
    <property type="evidence" value="ECO:0007669"/>
    <property type="project" value="UniProtKB-SubCell"/>
</dbReference>
<evidence type="ECO:0000256" key="5">
    <source>
        <dbReference type="ARBA" id="ARBA00022729"/>
    </source>
</evidence>
<keyword evidence="2 8" id="KW-0813">Transport</keyword>
<evidence type="ECO:0000256" key="7">
    <source>
        <dbReference type="ARBA" id="ARBA00023237"/>
    </source>
</evidence>
<keyword evidence="9" id="KW-1133">Transmembrane helix</keyword>
<dbReference type="SUPFAM" id="SSF49464">
    <property type="entry name" value="Carboxypeptidase regulatory domain-like"/>
    <property type="match status" value="1"/>
</dbReference>
<dbReference type="GO" id="GO:0015344">
    <property type="term" value="F:siderophore uptake transmembrane transporter activity"/>
    <property type="evidence" value="ECO:0007669"/>
    <property type="project" value="TreeGrafter"/>
</dbReference>
<feature type="transmembrane region" description="Helical" evidence="9">
    <location>
        <begin position="778"/>
        <end position="796"/>
    </location>
</feature>
<evidence type="ECO:0000256" key="4">
    <source>
        <dbReference type="ARBA" id="ARBA00022692"/>
    </source>
</evidence>
<dbReference type="InterPro" id="IPR008969">
    <property type="entry name" value="CarboxyPept-like_regulatory"/>
</dbReference>
<name>A0A1I5LY91_9BACT</name>
<evidence type="ECO:0000259" key="10">
    <source>
        <dbReference type="Pfam" id="PF07715"/>
    </source>
</evidence>
<evidence type="ECO:0000313" key="11">
    <source>
        <dbReference type="EMBL" id="SFP02212.1"/>
    </source>
</evidence>
<dbReference type="Gene3D" id="2.170.130.10">
    <property type="entry name" value="TonB-dependent receptor, plug domain"/>
    <property type="match status" value="1"/>
</dbReference>
<comment type="subcellular location">
    <subcellularLocation>
        <location evidence="1 8">Cell outer membrane</location>
        <topology evidence="1 8">Multi-pass membrane protein</topology>
    </subcellularLocation>
</comment>
<dbReference type="InterPro" id="IPR012910">
    <property type="entry name" value="Plug_dom"/>
</dbReference>
<evidence type="ECO:0000256" key="1">
    <source>
        <dbReference type="ARBA" id="ARBA00004571"/>
    </source>
</evidence>
<dbReference type="SUPFAM" id="SSF56935">
    <property type="entry name" value="Porins"/>
    <property type="match status" value="1"/>
</dbReference>
<gene>
    <name evidence="11" type="ORF">SAMN04515674_10117</name>
</gene>
<keyword evidence="7 8" id="KW-0998">Cell outer membrane</keyword>
<evidence type="ECO:0000313" key="12">
    <source>
        <dbReference type="Proteomes" id="UP000199306"/>
    </source>
</evidence>
<keyword evidence="6 8" id="KW-0472">Membrane</keyword>
<dbReference type="Pfam" id="PF07715">
    <property type="entry name" value="Plug"/>
    <property type="match status" value="1"/>
</dbReference>
<evidence type="ECO:0000256" key="6">
    <source>
        <dbReference type="ARBA" id="ARBA00023136"/>
    </source>
</evidence>
<keyword evidence="11" id="KW-0675">Receptor</keyword>
<dbReference type="OrthoDB" id="1111684at2"/>
<dbReference type="PANTHER" id="PTHR30069:SF29">
    <property type="entry name" value="HEMOGLOBIN AND HEMOGLOBIN-HAPTOGLOBIN-BINDING PROTEIN 1-RELATED"/>
    <property type="match status" value="1"/>
</dbReference>
<evidence type="ECO:0000256" key="2">
    <source>
        <dbReference type="ARBA" id="ARBA00022448"/>
    </source>
</evidence>
<reference evidence="11 12" key="1">
    <citation type="submission" date="2016-10" db="EMBL/GenBank/DDBJ databases">
        <authorList>
            <person name="de Groot N.N."/>
        </authorList>
    </citation>
    <scope>NUCLEOTIDE SEQUENCE [LARGE SCALE GENOMIC DNA]</scope>
    <source>
        <strain evidence="12">E92,LMG 26720,CCM 7988</strain>
    </source>
</reference>
<evidence type="ECO:0000256" key="8">
    <source>
        <dbReference type="PROSITE-ProRule" id="PRU01360"/>
    </source>
</evidence>
<dbReference type="InterPro" id="IPR039426">
    <property type="entry name" value="TonB-dep_rcpt-like"/>
</dbReference>
<dbReference type="Gene3D" id="2.40.170.20">
    <property type="entry name" value="TonB-dependent receptor, beta-barrel domain"/>
    <property type="match status" value="1"/>
</dbReference>
<evidence type="ECO:0000256" key="9">
    <source>
        <dbReference type="SAM" id="Phobius"/>
    </source>
</evidence>
<keyword evidence="12" id="KW-1185">Reference proteome</keyword>
<feature type="domain" description="TonB-dependent receptor plug" evidence="10">
    <location>
        <begin position="143"/>
        <end position="223"/>
    </location>
</feature>
<organism evidence="11 12">
    <name type="scientific">Pseudarcicella hirudinis</name>
    <dbReference type="NCBI Taxonomy" id="1079859"/>
    <lineage>
        <taxon>Bacteria</taxon>
        <taxon>Pseudomonadati</taxon>
        <taxon>Bacteroidota</taxon>
        <taxon>Cytophagia</taxon>
        <taxon>Cytophagales</taxon>
        <taxon>Flectobacillaceae</taxon>
        <taxon>Pseudarcicella</taxon>
    </lineage>
</organism>
<evidence type="ECO:0000256" key="3">
    <source>
        <dbReference type="ARBA" id="ARBA00022452"/>
    </source>
</evidence>
<keyword evidence="4 8" id="KW-0812">Transmembrane</keyword>
<dbReference type="PANTHER" id="PTHR30069">
    <property type="entry name" value="TONB-DEPENDENT OUTER MEMBRANE RECEPTOR"/>
    <property type="match status" value="1"/>
</dbReference>
<dbReference type="EMBL" id="FOXH01000001">
    <property type="protein sequence ID" value="SFP02212.1"/>
    <property type="molecule type" value="Genomic_DNA"/>
</dbReference>
<dbReference type="GO" id="GO:0044718">
    <property type="term" value="P:siderophore transmembrane transport"/>
    <property type="evidence" value="ECO:0007669"/>
    <property type="project" value="TreeGrafter"/>
</dbReference>
<keyword evidence="5" id="KW-0732">Signal</keyword>
<proteinExistence type="inferred from homology"/>
<dbReference type="STRING" id="1079859.SAMN04515674_10117"/>